<keyword evidence="7 8" id="KW-0472">Membrane</keyword>
<evidence type="ECO:0000313" key="10">
    <source>
        <dbReference type="EMBL" id="GMM59698.1"/>
    </source>
</evidence>
<evidence type="ECO:0000256" key="8">
    <source>
        <dbReference type="RuleBase" id="RU365088"/>
    </source>
</evidence>
<dbReference type="InterPro" id="IPR011701">
    <property type="entry name" value="MFS"/>
</dbReference>
<keyword evidence="8" id="KW-0997">Cell inner membrane</keyword>
<keyword evidence="4" id="KW-1003">Cell membrane</keyword>
<accession>A0ABQ6P386</accession>
<feature type="transmembrane region" description="Helical" evidence="8">
    <location>
        <begin position="345"/>
        <end position="369"/>
    </location>
</feature>
<sequence>MQVNDEGKPSVGWKVLGVLSMLMGFASISTDVYLPAMPAMARSLGASNGMIEYSITGYLVGFAFGQLLWGPISDRHGRRAPIAIGIVLFLFGSAGCALAGSAQAIVAWRLLQALGAAAGVVIARAMVRDLFVGPQAARVLSTLMVVMAVAPLVGPIVGGQVAAMAGWRAIFWLQVGIGLFNLATLYTLPETLPVAQRHDGRLLDVLGHYARLVREPRLMAYAAGGGFFYVGMFAYVAGTPFAYITYHHVPPQLYGLLFGVGIVGIMGSNAINARLVARHDSDTLLLWGTTLAAVAGVGSAVAAYWDVGGLWGLFFTLFLFVASTGFIVANSIAGALSDYPGQAGAVSALVGAFQYGSGVFGSGLVGLFADGTPRPLGFIMALAGVGACVGAAMLTRVPRAVRLAA</sequence>
<evidence type="ECO:0000256" key="3">
    <source>
        <dbReference type="ARBA" id="ARBA00022448"/>
    </source>
</evidence>
<name>A0ABQ6P386_9SPHN</name>
<dbReference type="Gene3D" id="1.20.1720.10">
    <property type="entry name" value="Multidrug resistance protein D"/>
    <property type="match status" value="1"/>
</dbReference>
<feature type="transmembrane region" description="Helical" evidence="8">
    <location>
        <begin position="284"/>
        <end position="305"/>
    </location>
</feature>
<evidence type="ECO:0000256" key="7">
    <source>
        <dbReference type="ARBA" id="ARBA00023136"/>
    </source>
</evidence>
<feature type="transmembrane region" description="Helical" evidence="8">
    <location>
        <begin position="106"/>
        <end position="127"/>
    </location>
</feature>
<evidence type="ECO:0000256" key="4">
    <source>
        <dbReference type="ARBA" id="ARBA00022475"/>
    </source>
</evidence>
<comment type="subcellular location">
    <subcellularLocation>
        <location evidence="8">Cell inner membrane</location>
        <topology evidence="8">Multi-pass membrane protein</topology>
    </subcellularLocation>
    <subcellularLocation>
        <location evidence="1">Cell membrane</location>
        <topology evidence="1">Multi-pass membrane protein</topology>
    </subcellularLocation>
</comment>
<feature type="transmembrane region" description="Helical" evidence="8">
    <location>
        <begin position="375"/>
        <end position="394"/>
    </location>
</feature>
<proteinExistence type="inferred from homology"/>
<feature type="transmembrane region" description="Helical" evidence="8">
    <location>
        <begin position="139"/>
        <end position="163"/>
    </location>
</feature>
<dbReference type="PANTHER" id="PTHR23502:SF132">
    <property type="entry name" value="POLYAMINE TRANSPORTER 2-RELATED"/>
    <property type="match status" value="1"/>
</dbReference>
<keyword evidence="5 8" id="KW-0812">Transmembrane</keyword>
<evidence type="ECO:0000256" key="6">
    <source>
        <dbReference type="ARBA" id="ARBA00022989"/>
    </source>
</evidence>
<keyword evidence="6 8" id="KW-1133">Transmembrane helix</keyword>
<feature type="transmembrane region" description="Helical" evidence="8">
    <location>
        <begin position="218"/>
        <end position="246"/>
    </location>
</feature>
<keyword evidence="11" id="KW-1185">Reference proteome</keyword>
<feature type="transmembrane region" description="Helical" evidence="8">
    <location>
        <begin position="50"/>
        <end position="69"/>
    </location>
</feature>
<dbReference type="PROSITE" id="PS50850">
    <property type="entry name" value="MFS"/>
    <property type="match status" value="1"/>
</dbReference>
<gene>
    <name evidence="10" type="ORF">NUTIK01_04750</name>
</gene>
<feature type="transmembrane region" description="Helical" evidence="8">
    <location>
        <begin position="311"/>
        <end position="333"/>
    </location>
</feature>
<dbReference type="InterPro" id="IPR004812">
    <property type="entry name" value="Efflux_drug-R_Bcr/CmlA"/>
</dbReference>
<evidence type="ECO:0000259" key="9">
    <source>
        <dbReference type="PROSITE" id="PS50850"/>
    </source>
</evidence>
<feature type="transmembrane region" description="Helical" evidence="8">
    <location>
        <begin position="81"/>
        <end position="100"/>
    </location>
</feature>
<dbReference type="NCBIfam" id="TIGR00710">
    <property type="entry name" value="efflux_Bcr_CflA"/>
    <property type="match status" value="1"/>
</dbReference>
<protein>
    <recommendedName>
        <fullName evidence="8">Bcr/CflA family efflux transporter</fullName>
    </recommendedName>
</protein>
<dbReference type="Proteomes" id="UP001187221">
    <property type="component" value="Unassembled WGS sequence"/>
</dbReference>
<evidence type="ECO:0000256" key="1">
    <source>
        <dbReference type="ARBA" id="ARBA00004651"/>
    </source>
</evidence>
<keyword evidence="3 8" id="KW-0813">Transport</keyword>
<dbReference type="SUPFAM" id="SSF103473">
    <property type="entry name" value="MFS general substrate transporter"/>
    <property type="match status" value="1"/>
</dbReference>
<feature type="transmembrane region" description="Helical" evidence="8">
    <location>
        <begin position="169"/>
        <end position="188"/>
    </location>
</feature>
<dbReference type="EMBL" id="BTFW01000001">
    <property type="protein sequence ID" value="GMM59698.1"/>
    <property type="molecule type" value="Genomic_DNA"/>
</dbReference>
<feature type="domain" description="Major facilitator superfamily (MFS) profile" evidence="9">
    <location>
        <begin position="15"/>
        <end position="402"/>
    </location>
</feature>
<evidence type="ECO:0000313" key="11">
    <source>
        <dbReference type="Proteomes" id="UP001187221"/>
    </source>
</evidence>
<dbReference type="Pfam" id="PF07690">
    <property type="entry name" value="MFS_1"/>
    <property type="match status" value="1"/>
</dbReference>
<dbReference type="InterPro" id="IPR036259">
    <property type="entry name" value="MFS_trans_sf"/>
</dbReference>
<feature type="transmembrane region" description="Helical" evidence="8">
    <location>
        <begin position="12"/>
        <end position="30"/>
    </location>
</feature>
<feature type="transmembrane region" description="Helical" evidence="8">
    <location>
        <begin position="252"/>
        <end position="272"/>
    </location>
</feature>
<dbReference type="CDD" id="cd17320">
    <property type="entry name" value="MFS_MdfA_MDR_like"/>
    <property type="match status" value="1"/>
</dbReference>
<comment type="caution">
    <text evidence="10">The sequence shown here is derived from an EMBL/GenBank/DDBJ whole genome shotgun (WGS) entry which is preliminary data.</text>
</comment>
<comment type="similarity">
    <text evidence="2 8">Belongs to the major facilitator superfamily. Bcr/CmlA family.</text>
</comment>
<dbReference type="PANTHER" id="PTHR23502">
    <property type="entry name" value="MAJOR FACILITATOR SUPERFAMILY"/>
    <property type="match status" value="1"/>
</dbReference>
<evidence type="ECO:0000256" key="2">
    <source>
        <dbReference type="ARBA" id="ARBA00006236"/>
    </source>
</evidence>
<evidence type="ECO:0000256" key="5">
    <source>
        <dbReference type="ARBA" id="ARBA00022692"/>
    </source>
</evidence>
<organism evidence="10 11">
    <name type="scientific">Novosphingobium pituita</name>
    <dbReference type="NCBI Taxonomy" id="3056842"/>
    <lineage>
        <taxon>Bacteria</taxon>
        <taxon>Pseudomonadati</taxon>
        <taxon>Pseudomonadota</taxon>
        <taxon>Alphaproteobacteria</taxon>
        <taxon>Sphingomonadales</taxon>
        <taxon>Sphingomonadaceae</taxon>
        <taxon>Novosphingobium</taxon>
    </lineage>
</organism>
<dbReference type="InterPro" id="IPR020846">
    <property type="entry name" value="MFS_dom"/>
</dbReference>
<reference evidence="10 11" key="1">
    <citation type="submission" date="2023-06" db="EMBL/GenBank/DDBJ databases">
        <title>Draft genome sequence of Novosphingobium sp. strain IK01.</title>
        <authorList>
            <person name="Hatamoto M."/>
            <person name="Ikarashi T."/>
            <person name="Yamaguchi T."/>
        </authorList>
    </citation>
    <scope>NUCLEOTIDE SEQUENCE [LARGE SCALE GENOMIC DNA]</scope>
    <source>
        <strain evidence="10 11">IK01</strain>
    </source>
</reference>